<name>A0AAV7YA15_9EUKA</name>
<evidence type="ECO:0000313" key="3">
    <source>
        <dbReference type="Proteomes" id="UP001146793"/>
    </source>
</evidence>
<gene>
    <name evidence="2" type="ORF">M0812_29056</name>
</gene>
<evidence type="ECO:0000256" key="1">
    <source>
        <dbReference type="SAM" id="Coils"/>
    </source>
</evidence>
<sequence length="190" mass="22534">MNNSITEHEFKEQIEKIKENFEQQHQILDKEINRLEERILSRKSGITNSKTLQKKIQTTIDMLEFEYSEQQSKIEKTKKNIVKYSKEIEDLSLQLRSQEILQSNLEEEISQNEKKFLDLDFNSTLGQQTYLLENEVNLKMQIMENADKSLSETLNKKPLNVPQQKNPTKKNFKESITFLQLMMSQAKKNF</sequence>
<evidence type="ECO:0000313" key="2">
    <source>
        <dbReference type="EMBL" id="KAJ3424338.1"/>
    </source>
</evidence>
<accession>A0AAV7YA15</accession>
<comment type="caution">
    <text evidence="2">The sequence shown here is derived from an EMBL/GenBank/DDBJ whole genome shotgun (WGS) entry which is preliminary data.</text>
</comment>
<dbReference type="Proteomes" id="UP001146793">
    <property type="component" value="Unassembled WGS sequence"/>
</dbReference>
<dbReference type="AlphaFoldDB" id="A0AAV7YA15"/>
<protein>
    <submittedName>
        <fullName evidence="2">Uncharacterized protein</fullName>
    </submittedName>
</protein>
<reference evidence="2" key="1">
    <citation type="submission" date="2022-08" db="EMBL/GenBank/DDBJ databases">
        <title>Novel sulphate-reducing endosymbionts in the free-living metamonad Anaeramoeba.</title>
        <authorList>
            <person name="Jerlstrom-Hultqvist J."/>
            <person name="Cepicka I."/>
            <person name="Gallot-Lavallee L."/>
            <person name="Salas-Leiva D."/>
            <person name="Curtis B.A."/>
            <person name="Zahonova K."/>
            <person name="Pipaliya S."/>
            <person name="Dacks J."/>
            <person name="Roger A.J."/>
        </authorList>
    </citation>
    <scope>NUCLEOTIDE SEQUENCE</scope>
    <source>
        <strain evidence="2">Busselton2</strain>
    </source>
</reference>
<organism evidence="2 3">
    <name type="scientific">Anaeramoeba flamelloides</name>
    <dbReference type="NCBI Taxonomy" id="1746091"/>
    <lineage>
        <taxon>Eukaryota</taxon>
        <taxon>Metamonada</taxon>
        <taxon>Anaeramoebidae</taxon>
        <taxon>Anaeramoeba</taxon>
    </lineage>
</organism>
<proteinExistence type="predicted"/>
<feature type="coiled-coil region" evidence="1">
    <location>
        <begin position="11"/>
        <end position="115"/>
    </location>
</feature>
<keyword evidence="1" id="KW-0175">Coiled coil</keyword>
<dbReference type="EMBL" id="JANTQA010000072">
    <property type="protein sequence ID" value="KAJ3424338.1"/>
    <property type="molecule type" value="Genomic_DNA"/>
</dbReference>